<dbReference type="EMBL" id="CP127173">
    <property type="protein sequence ID" value="WIV58112.1"/>
    <property type="molecule type" value="Genomic_DNA"/>
</dbReference>
<dbReference type="PANTHER" id="PTHR11487:SF0">
    <property type="entry name" value="S-ACYL FATTY ACID SYNTHASE THIOESTERASE, MEDIUM CHAIN"/>
    <property type="match status" value="1"/>
</dbReference>
<dbReference type="Pfam" id="PF00975">
    <property type="entry name" value="Thioesterase"/>
    <property type="match status" value="1"/>
</dbReference>
<dbReference type="InterPro" id="IPR029058">
    <property type="entry name" value="AB_hydrolase_fold"/>
</dbReference>
<comment type="similarity">
    <text evidence="1">Belongs to the thioesterase family.</text>
</comment>
<name>A0ABY8XR69_9PSEU</name>
<organism evidence="3 4">
    <name type="scientific">Amycolatopsis nalaikhensis</name>
    <dbReference type="NCBI Taxonomy" id="715472"/>
    <lineage>
        <taxon>Bacteria</taxon>
        <taxon>Bacillati</taxon>
        <taxon>Actinomycetota</taxon>
        <taxon>Actinomycetes</taxon>
        <taxon>Pseudonocardiales</taxon>
        <taxon>Pseudonocardiaceae</taxon>
        <taxon>Amycolatopsis</taxon>
    </lineage>
</organism>
<evidence type="ECO:0000259" key="2">
    <source>
        <dbReference type="Pfam" id="PF00975"/>
    </source>
</evidence>
<dbReference type="RefSeq" id="WP_285455443.1">
    <property type="nucleotide sequence ID" value="NZ_CP127173.1"/>
</dbReference>
<evidence type="ECO:0000313" key="4">
    <source>
        <dbReference type="Proteomes" id="UP001227101"/>
    </source>
</evidence>
<reference evidence="3 4" key="1">
    <citation type="submission" date="2023-06" db="EMBL/GenBank/DDBJ databases">
        <authorList>
            <person name="Oyuntsetseg B."/>
            <person name="Kim S.B."/>
        </authorList>
    </citation>
    <scope>NUCLEOTIDE SEQUENCE [LARGE SCALE GENOMIC DNA]</scope>
    <source>
        <strain evidence="3 4">2-2</strain>
    </source>
</reference>
<dbReference type="InterPro" id="IPR001031">
    <property type="entry name" value="Thioesterase"/>
</dbReference>
<evidence type="ECO:0000256" key="1">
    <source>
        <dbReference type="ARBA" id="ARBA00007169"/>
    </source>
</evidence>
<dbReference type="Proteomes" id="UP001227101">
    <property type="component" value="Chromosome"/>
</dbReference>
<accession>A0ABY8XR69</accession>
<proteinExistence type="inferred from homology"/>
<sequence>MDTDDAERMLFVCFPDAGEAAGRYRAWRDPRIAVHVVELPGRGERRHEHPYRDMWLLVESLAAELAGVLTRPYVLFGAGLGALVAYRLAQRRVAAGLGVPRALVVAHQAPPDRAARSVPVQADRADVSLLVSDGHVPVAPPLPCPIRGFGEPHVMTGWGDHTNAGFVLTPARARDSAALLRDAVLRAGYLISALAGAPAAGADVAESPM</sequence>
<gene>
    <name evidence="3" type="ORF">QP939_05450</name>
</gene>
<dbReference type="Gene3D" id="3.40.50.1820">
    <property type="entry name" value="alpha/beta hydrolase"/>
    <property type="match status" value="1"/>
</dbReference>
<keyword evidence="4" id="KW-1185">Reference proteome</keyword>
<protein>
    <submittedName>
        <fullName evidence="3">Thioesterase domain-containing protein</fullName>
    </submittedName>
</protein>
<dbReference type="SUPFAM" id="SSF53474">
    <property type="entry name" value="alpha/beta-Hydrolases"/>
    <property type="match status" value="1"/>
</dbReference>
<dbReference type="InterPro" id="IPR012223">
    <property type="entry name" value="TEII"/>
</dbReference>
<dbReference type="PANTHER" id="PTHR11487">
    <property type="entry name" value="THIOESTERASE"/>
    <property type="match status" value="1"/>
</dbReference>
<feature type="domain" description="Thioesterase" evidence="2">
    <location>
        <begin position="12"/>
        <end position="125"/>
    </location>
</feature>
<evidence type="ECO:0000313" key="3">
    <source>
        <dbReference type="EMBL" id="WIV58112.1"/>
    </source>
</evidence>